<comment type="caution">
    <text evidence="1">The sequence shown here is derived from an EMBL/GenBank/DDBJ whole genome shotgun (WGS) entry which is preliminary data.</text>
</comment>
<protein>
    <submittedName>
        <fullName evidence="1">Uncharacterized protein</fullName>
    </submittedName>
</protein>
<evidence type="ECO:0000313" key="2">
    <source>
        <dbReference type="Proteomes" id="UP000308760"/>
    </source>
</evidence>
<proteinExistence type="predicted"/>
<gene>
    <name evidence="1" type="ORF">FAB82_23590</name>
</gene>
<accession>A0A4V4HQU6</accession>
<dbReference type="AlphaFoldDB" id="A0A4V4HQU6"/>
<keyword evidence="2" id="KW-1185">Reference proteome</keyword>
<dbReference type="RefSeq" id="WP_136537017.1">
    <property type="nucleotide sequence ID" value="NZ_STGY01000076.1"/>
</dbReference>
<reference evidence="1 2" key="2">
    <citation type="submission" date="2019-05" db="EMBL/GenBank/DDBJ databases">
        <title>Glycomyces buryatensis sp. nov.</title>
        <authorList>
            <person name="Nikitina E."/>
        </authorList>
    </citation>
    <scope>NUCLEOTIDE SEQUENCE [LARGE SCALE GENOMIC DNA]</scope>
    <source>
        <strain evidence="1 2">18</strain>
    </source>
</reference>
<dbReference type="Pfam" id="PF15588">
    <property type="entry name" value="Imm10"/>
    <property type="match status" value="1"/>
</dbReference>
<name>A0A4V4HQU6_9ACTN</name>
<dbReference type="EMBL" id="STGY01000076">
    <property type="protein sequence ID" value="THV35246.1"/>
    <property type="molecule type" value="Genomic_DNA"/>
</dbReference>
<reference evidence="2" key="1">
    <citation type="submission" date="2019-04" db="EMBL/GenBank/DDBJ databases">
        <title>Nocardioides xinjiangensis sp. nov.</title>
        <authorList>
            <person name="Liu S."/>
        </authorList>
    </citation>
    <scope>NUCLEOTIDE SEQUENCE [LARGE SCALE GENOMIC DNA]</scope>
    <source>
        <strain evidence="2">18</strain>
    </source>
</reference>
<dbReference type="InterPro" id="IPR028962">
    <property type="entry name" value="Imm10"/>
</dbReference>
<sequence>MRLTQTEVGFFDDYDGEEVLEVGLQGTGESGSQRSFSIQRSTYQPDEQDVQNGMDSYCVSTERGLTLYGCLSSVCIGDSLLTLEFREEDARILGSEILVEFEIGKSDESRIERAELARKLREVLDWGAEDKRPELVGFDG</sequence>
<dbReference type="OrthoDB" id="3295921at2"/>
<dbReference type="Proteomes" id="UP000308760">
    <property type="component" value="Unassembled WGS sequence"/>
</dbReference>
<organism evidence="1 2">
    <name type="scientific">Glycomyces buryatensis</name>
    <dbReference type="NCBI Taxonomy" id="2570927"/>
    <lineage>
        <taxon>Bacteria</taxon>
        <taxon>Bacillati</taxon>
        <taxon>Actinomycetota</taxon>
        <taxon>Actinomycetes</taxon>
        <taxon>Glycomycetales</taxon>
        <taxon>Glycomycetaceae</taxon>
        <taxon>Glycomyces</taxon>
    </lineage>
</organism>
<evidence type="ECO:0000313" key="1">
    <source>
        <dbReference type="EMBL" id="THV35246.1"/>
    </source>
</evidence>